<comment type="similarity">
    <text evidence="2 7">Belongs to the FPP/GGPP synthase family.</text>
</comment>
<dbReference type="FunFam" id="1.10.600.10:FF:000001">
    <property type="entry name" value="Geranylgeranyl diphosphate synthase"/>
    <property type="match status" value="1"/>
</dbReference>
<keyword evidence="3 7" id="KW-0808">Transferase</keyword>
<accession>A0A432MC13</accession>
<keyword evidence="5" id="KW-0460">Magnesium</keyword>
<reference evidence="8 9" key="2">
    <citation type="submission" date="2019-01" db="EMBL/GenBank/DDBJ databases">
        <title>Tautonia sociabilis, a novel thermotolerant planctomycete of Isosphaeraceae family, isolated from a 4000 m deep subterranean habitat.</title>
        <authorList>
            <person name="Kovaleva O.L."/>
            <person name="Elcheninov A.G."/>
            <person name="Van Heerden E."/>
            <person name="Toshchakov S.V."/>
            <person name="Novikov A."/>
            <person name="Bonch-Osmolovskaya E.A."/>
            <person name="Kublanov I.V."/>
        </authorList>
    </citation>
    <scope>NUCLEOTIDE SEQUENCE [LARGE SCALE GENOMIC DNA]</scope>
    <source>
        <strain evidence="8 9">GM2012</strain>
    </source>
</reference>
<dbReference type="NCBIfam" id="NF045485">
    <property type="entry name" value="FPPsyn"/>
    <property type="match status" value="1"/>
</dbReference>
<keyword evidence="4" id="KW-0479">Metal-binding</keyword>
<evidence type="ECO:0000313" key="8">
    <source>
        <dbReference type="EMBL" id="RUL81274.1"/>
    </source>
</evidence>
<dbReference type="SFLD" id="SFLDS00005">
    <property type="entry name" value="Isoprenoid_Synthase_Type_I"/>
    <property type="match status" value="1"/>
</dbReference>
<name>A0A432MC13_9BACT</name>
<comment type="cofactor">
    <cofactor evidence="1">
        <name>Mg(2+)</name>
        <dbReference type="ChEBI" id="CHEBI:18420"/>
    </cofactor>
</comment>
<keyword evidence="9" id="KW-1185">Reference proteome</keyword>
<dbReference type="RefSeq" id="WP_126728247.1">
    <property type="nucleotide sequence ID" value="NZ_RYZH01000101.1"/>
</dbReference>
<evidence type="ECO:0000256" key="6">
    <source>
        <dbReference type="ARBA" id="ARBA00023229"/>
    </source>
</evidence>
<gene>
    <name evidence="8" type="ORF">TsocGM_25320</name>
</gene>
<sequence length="304" mass="32114">MSSSSTDVDLAAFLKDARRRVDAALDRYLPAGDDPSADCPPRLAEAMRHSLLGGGKRLRPILALMAAEAVGADPALALPAACALEMLHTYSLIHDDLPAMDDDDLRRGRPTCHRAFDEATAILAGDALQALAFEVVARDTQPAAAAARCCLELAEAAGPLGMVGGQMADLLAEGRTDATAPALEAIHRRKTGALLRASLRMGAIAAGADDRQLDALDRYGRGVGLAFQIVDDLLDVQGDEAKLGKRVGKDSGLGKWTYPALLGVDGSRRRAREVADDAVLALEPLGDRGARLRALALNLLERDR</sequence>
<dbReference type="GO" id="GO:0016114">
    <property type="term" value="P:terpenoid biosynthetic process"/>
    <property type="evidence" value="ECO:0007669"/>
    <property type="project" value="UniProtKB-ARBA"/>
</dbReference>
<organism evidence="8 9">
    <name type="scientific">Tautonia sociabilis</name>
    <dbReference type="NCBI Taxonomy" id="2080755"/>
    <lineage>
        <taxon>Bacteria</taxon>
        <taxon>Pseudomonadati</taxon>
        <taxon>Planctomycetota</taxon>
        <taxon>Planctomycetia</taxon>
        <taxon>Isosphaerales</taxon>
        <taxon>Isosphaeraceae</taxon>
        <taxon>Tautonia</taxon>
    </lineage>
</organism>
<evidence type="ECO:0000256" key="1">
    <source>
        <dbReference type="ARBA" id="ARBA00001946"/>
    </source>
</evidence>
<dbReference type="PANTHER" id="PTHR43281:SF1">
    <property type="entry name" value="FARNESYL DIPHOSPHATE SYNTHASE"/>
    <property type="match status" value="1"/>
</dbReference>
<dbReference type="PROSITE" id="PS00723">
    <property type="entry name" value="POLYPRENYL_SYNTHASE_1"/>
    <property type="match status" value="1"/>
</dbReference>
<dbReference type="Pfam" id="PF00348">
    <property type="entry name" value="polyprenyl_synt"/>
    <property type="match status" value="1"/>
</dbReference>
<dbReference type="InterPro" id="IPR008949">
    <property type="entry name" value="Isoprenoid_synthase_dom_sf"/>
</dbReference>
<dbReference type="CDD" id="cd00685">
    <property type="entry name" value="Trans_IPPS_HT"/>
    <property type="match status" value="1"/>
</dbReference>
<dbReference type="InterPro" id="IPR053378">
    <property type="entry name" value="Prenyl_diphosphate_synthase"/>
</dbReference>
<dbReference type="GO" id="GO:0005737">
    <property type="term" value="C:cytoplasm"/>
    <property type="evidence" value="ECO:0007669"/>
    <property type="project" value="UniProtKB-ARBA"/>
</dbReference>
<dbReference type="PANTHER" id="PTHR43281">
    <property type="entry name" value="FARNESYL DIPHOSPHATE SYNTHASE"/>
    <property type="match status" value="1"/>
</dbReference>
<evidence type="ECO:0000313" key="9">
    <source>
        <dbReference type="Proteomes" id="UP000280296"/>
    </source>
</evidence>
<dbReference type="SFLD" id="SFLDG01017">
    <property type="entry name" value="Polyprenyl_Transferase_Like"/>
    <property type="match status" value="1"/>
</dbReference>
<protein>
    <submittedName>
        <fullName evidence="8">Polyprenyl synthetase family protein</fullName>
    </submittedName>
</protein>
<dbReference type="Gene3D" id="1.10.600.10">
    <property type="entry name" value="Farnesyl Diphosphate Synthase"/>
    <property type="match status" value="1"/>
</dbReference>
<dbReference type="PROSITE" id="PS00444">
    <property type="entry name" value="POLYPRENYL_SYNTHASE_2"/>
    <property type="match status" value="1"/>
</dbReference>
<dbReference type="OrthoDB" id="9805316at2"/>
<evidence type="ECO:0000256" key="4">
    <source>
        <dbReference type="ARBA" id="ARBA00022723"/>
    </source>
</evidence>
<evidence type="ECO:0000256" key="3">
    <source>
        <dbReference type="ARBA" id="ARBA00022679"/>
    </source>
</evidence>
<dbReference type="AlphaFoldDB" id="A0A432MC13"/>
<reference evidence="8 9" key="1">
    <citation type="submission" date="2018-12" db="EMBL/GenBank/DDBJ databases">
        <authorList>
            <person name="Toschakov S.V."/>
        </authorList>
    </citation>
    <scope>NUCLEOTIDE SEQUENCE [LARGE SCALE GENOMIC DNA]</scope>
    <source>
        <strain evidence="8 9">GM2012</strain>
    </source>
</reference>
<evidence type="ECO:0000256" key="2">
    <source>
        <dbReference type="ARBA" id="ARBA00006706"/>
    </source>
</evidence>
<keyword evidence="6" id="KW-0414">Isoprene biosynthesis</keyword>
<dbReference type="InterPro" id="IPR033749">
    <property type="entry name" value="Polyprenyl_synt_CS"/>
</dbReference>
<dbReference type="GO" id="GO:0004659">
    <property type="term" value="F:prenyltransferase activity"/>
    <property type="evidence" value="ECO:0007669"/>
    <property type="project" value="InterPro"/>
</dbReference>
<dbReference type="SUPFAM" id="SSF48576">
    <property type="entry name" value="Terpenoid synthases"/>
    <property type="match status" value="1"/>
</dbReference>
<dbReference type="Proteomes" id="UP000280296">
    <property type="component" value="Unassembled WGS sequence"/>
</dbReference>
<dbReference type="GO" id="GO:0046872">
    <property type="term" value="F:metal ion binding"/>
    <property type="evidence" value="ECO:0007669"/>
    <property type="project" value="UniProtKB-KW"/>
</dbReference>
<evidence type="ECO:0000256" key="5">
    <source>
        <dbReference type="ARBA" id="ARBA00022842"/>
    </source>
</evidence>
<dbReference type="EMBL" id="RYZH01000101">
    <property type="protein sequence ID" value="RUL81274.1"/>
    <property type="molecule type" value="Genomic_DNA"/>
</dbReference>
<comment type="caution">
    <text evidence="8">The sequence shown here is derived from an EMBL/GenBank/DDBJ whole genome shotgun (WGS) entry which is preliminary data.</text>
</comment>
<proteinExistence type="inferred from homology"/>
<evidence type="ECO:0000256" key="7">
    <source>
        <dbReference type="RuleBase" id="RU004466"/>
    </source>
</evidence>
<dbReference type="InterPro" id="IPR000092">
    <property type="entry name" value="Polyprenyl_synt"/>
</dbReference>